<dbReference type="GO" id="GO:0097745">
    <property type="term" value="P:mitochondrial tRNA 5'-end processing"/>
    <property type="evidence" value="ECO:0007669"/>
    <property type="project" value="TreeGrafter"/>
</dbReference>
<evidence type="ECO:0000256" key="11">
    <source>
        <dbReference type="ARBA" id="ARBA00022842"/>
    </source>
</evidence>
<dbReference type="CDD" id="cd18718">
    <property type="entry name" value="PIN_PRORP"/>
    <property type="match status" value="1"/>
</dbReference>
<organism evidence="17 18">
    <name type="scientific">Eleutherodactylus coqui</name>
    <name type="common">Puerto Rican coqui</name>
    <dbReference type="NCBI Taxonomy" id="57060"/>
    <lineage>
        <taxon>Eukaryota</taxon>
        <taxon>Metazoa</taxon>
        <taxon>Chordata</taxon>
        <taxon>Craniata</taxon>
        <taxon>Vertebrata</taxon>
        <taxon>Euteleostomi</taxon>
        <taxon>Amphibia</taxon>
        <taxon>Batrachia</taxon>
        <taxon>Anura</taxon>
        <taxon>Neobatrachia</taxon>
        <taxon>Hyloidea</taxon>
        <taxon>Eleutherodactylidae</taxon>
        <taxon>Eleutherodactylinae</taxon>
        <taxon>Eleutherodactylus</taxon>
        <taxon>Eleutherodactylus</taxon>
    </lineage>
</organism>
<proteinExistence type="inferred from homology"/>
<dbReference type="InterPro" id="IPR031595">
    <property type="entry name" value="PRORP_C"/>
</dbReference>
<keyword evidence="10" id="KW-0862">Zinc</keyword>
<comment type="similarity">
    <text evidence="4">Belongs to the PPR family. P subfamily.</text>
</comment>
<comment type="subcellular location">
    <subcellularLocation>
        <location evidence="3">Mitochondrion</location>
    </subcellularLocation>
</comment>
<keyword evidence="11" id="KW-0460">Magnesium</keyword>
<reference evidence="17" key="1">
    <citation type="thesis" date="2020" institute="ProQuest LLC" country="789 East Eisenhower Parkway, Ann Arbor, MI, USA">
        <title>Comparative Genomics and Chromosome Evolution.</title>
        <authorList>
            <person name="Mudd A.B."/>
        </authorList>
    </citation>
    <scope>NUCLEOTIDE SEQUENCE</scope>
    <source>
        <strain evidence="17">HN-11 Male</strain>
        <tissue evidence="17">Kidney and liver</tissue>
    </source>
</reference>
<evidence type="ECO:0000256" key="6">
    <source>
        <dbReference type="ARBA" id="ARBA00022694"/>
    </source>
</evidence>
<evidence type="ECO:0000256" key="4">
    <source>
        <dbReference type="ARBA" id="ARBA00007626"/>
    </source>
</evidence>
<evidence type="ECO:0000256" key="7">
    <source>
        <dbReference type="ARBA" id="ARBA00022722"/>
    </source>
</evidence>
<dbReference type="EC" id="3.1.26.5" evidence="5"/>
<keyword evidence="13" id="KW-0496">Mitochondrion</keyword>
<evidence type="ECO:0000256" key="14">
    <source>
        <dbReference type="ARBA" id="ARBA00044536"/>
    </source>
</evidence>
<keyword evidence="12" id="KW-0809">Transit peptide</keyword>
<comment type="catalytic activity">
    <reaction evidence="1">
        <text>Endonucleolytic cleavage of RNA, removing 5'-extranucleotides from tRNA precursor.</text>
        <dbReference type="EC" id="3.1.26.5"/>
    </reaction>
</comment>
<evidence type="ECO:0000256" key="13">
    <source>
        <dbReference type="ARBA" id="ARBA00023128"/>
    </source>
</evidence>
<evidence type="ECO:0000259" key="16">
    <source>
        <dbReference type="Pfam" id="PF16953"/>
    </source>
</evidence>
<dbReference type="EMBL" id="WNTK01000006">
    <property type="protein sequence ID" value="KAG9481050.1"/>
    <property type="molecule type" value="Genomic_DNA"/>
</dbReference>
<dbReference type="AlphaFoldDB" id="A0A8J6F670"/>
<dbReference type="GO" id="GO:0030678">
    <property type="term" value="C:mitochondrial ribonuclease P complex"/>
    <property type="evidence" value="ECO:0007669"/>
    <property type="project" value="TreeGrafter"/>
</dbReference>
<dbReference type="Gene3D" id="3.40.50.11980">
    <property type="match status" value="1"/>
</dbReference>
<dbReference type="PANTHER" id="PTHR13547:SF1">
    <property type="entry name" value="MITOCHONDRIAL RIBONUCLEASE P CATALYTIC SUBUNIT"/>
    <property type="match status" value="1"/>
</dbReference>
<evidence type="ECO:0000256" key="15">
    <source>
        <dbReference type="ARBA" id="ARBA00044559"/>
    </source>
</evidence>
<dbReference type="InterPro" id="IPR011990">
    <property type="entry name" value="TPR-like_helical_dom_sf"/>
</dbReference>
<evidence type="ECO:0000256" key="3">
    <source>
        <dbReference type="ARBA" id="ARBA00004173"/>
    </source>
</evidence>
<dbReference type="InterPro" id="IPR033495">
    <property type="entry name" value="MRPP3_PIN_dom"/>
</dbReference>
<evidence type="ECO:0000256" key="9">
    <source>
        <dbReference type="ARBA" id="ARBA00022801"/>
    </source>
</evidence>
<accession>A0A8J6F670</accession>
<evidence type="ECO:0000256" key="8">
    <source>
        <dbReference type="ARBA" id="ARBA00022723"/>
    </source>
</evidence>
<dbReference type="GO" id="GO:0001682">
    <property type="term" value="P:tRNA 5'-leader removal"/>
    <property type="evidence" value="ECO:0007669"/>
    <property type="project" value="TreeGrafter"/>
</dbReference>
<dbReference type="GO" id="GO:0004526">
    <property type="term" value="F:ribonuclease P activity"/>
    <property type="evidence" value="ECO:0007669"/>
    <property type="project" value="UniProtKB-EC"/>
</dbReference>
<comment type="cofactor">
    <cofactor evidence="2">
        <name>Mg(2+)</name>
        <dbReference type="ChEBI" id="CHEBI:18420"/>
    </cofactor>
</comment>
<name>A0A8J6F670_ELECQ</name>
<dbReference type="PANTHER" id="PTHR13547">
    <property type="match status" value="1"/>
</dbReference>
<evidence type="ECO:0000313" key="17">
    <source>
        <dbReference type="EMBL" id="KAG9481050.1"/>
    </source>
</evidence>
<evidence type="ECO:0000256" key="5">
    <source>
        <dbReference type="ARBA" id="ARBA00012179"/>
    </source>
</evidence>
<evidence type="ECO:0000313" key="18">
    <source>
        <dbReference type="Proteomes" id="UP000770717"/>
    </source>
</evidence>
<dbReference type="FunFam" id="1.25.40.10:FF:001403">
    <property type="entry name" value="Mitochondrial ribonuclease P protein 3-like Protein"/>
    <property type="match status" value="1"/>
</dbReference>
<dbReference type="GO" id="GO:0046872">
    <property type="term" value="F:metal ion binding"/>
    <property type="evidence" value="ECO:0007669"/>
    <property type="project" value="UniProtKB-KW"/>
</dbReference>
<evidence type="ECO:0000256" key="10">
    <source>
        <dbReference type="ARBA" id="ARBA00022833"/>
    </source>
</evidence>
<dbReference type="Proteomes" id="UP000770717">
    <property type="component" value="Unassembled WGS sequence"/>
</dbReference>
<evidence type="ECO:0000256" key="2">
    <source>
        <dbReference type="ARBA" id="ARBA00001946"/>
    </source>
</evidence>
<comment type="caution">
    <text evidence="17">The sequence shown here is derived from an EMBL/GenBank/DDBJ whole genome shotgun (WGS) entry which is preliminary data.</text>
</comment>
<feature type="domain" description="PRORP" evidence="16">
    <location>
        <begin position="335"/>
        <end position="569"/>
    </location>
</feature>
<dbReference type="OrthoDB" id="46913at2759"/>
<evidence type="ECO:0000256" key="12">
    <source>
        <dbReference type="ARBA" id="ARBA00022946"/>
    </source>
</evidence>
<keyword evidence="9" id="KW-0378">Hydrolase</keyword>
<gene>
    <name evidence="17" type="ORF">GDO78_010347</name>
</gene>
<sequence>MFSFRLCCHAWYRTVHASKVFVHHSPATFMPCVSRARLYNPVQTISITCSANSPVDRDNSFKNYPRRSEKKEYTRGSVFSAGSANIRSKDCKTLVADKFSFAHTKSKMTLPSEPLSADGWSSLKSEYKGGGSFEDHVFSQMIKTNADLNIAKSFLSYVSARDGDVTYNLLLKYLVLCVQQKNTGEVYDMYDIMKSKFGALETGVYTLLIKGLSGTDRWRDAITSLETLKKFQNPSAANYGECIKGAIKHGDEQLAWTLYDEMLQRDLTPHEDTIRSLFTAHHDLQDEAFRKRLINVLTYLRENQIYPRQPLMQSIKSWFERIPNETWKGQLTKVTDNGHCLACKEQLESIHLTPKEYNTLKKDVIDSILKGEDVFRKTTPEELQSFLQYVDSQPPYDIVVDGLNIAYLSKTYPLSATLLSVVSYLAARGKRILVLGRKHMLFNSSKWAKQDIRRLQECVDCFFLDNISLDDPFLLYACLSSGNHCCFITRDLLRDHKACLPNAETQRLFFKWQRGHQLVLPFYSPRNVHLQPILSYDTIVQNTEASWHIPYDEMGVKRTTYEVPNTWLCLKKMS</sequence>
<dbReference type="Pfam" id="PF16953">
    <property type="entry name" value="PRORP"/>
    <property type="match status" value="1"/>
</dbReference>
<keyword evidence="18" id="KW-1185">Reference proteome</keyword>
<keyword evidence="6" id="KW-0819">tRNA processing</keyword>
<keyword evidence="8" id="KW-0479">Metal-binding</keyword>
<keyword evidence="7" id="KW-0540">Nuclease</keyword>
<dbReference type="Gene3D" id="1.25.40.10">
    <property type="entry name" value="Tetratricopeptide repeat domain"/>
    <property type="match status" value="1"/>
</dbReference>
<protein>
    <recommendedName>
        <fullName evidence="14">Mitochondrial ribonuclease P catalytic subunit</fullName>
        <ecNumber evidence="5">3.1.26.5</ecNumber>
    </recommendedName>
    <alternativeName>
        <fullName evidence="15">Mitochondrial ribonuclease P protein 3</fullName>
    </alternativeName>
</protein>
<evidence type="ECO:0000256" key="1">
    <source>
        <dbReference type="ARBA" id="ARBA00000928"/>
    </source>
</evidence>